<dbReference type="InterPro" id="IPR050330">
    <property type="entry name" value="Bact_OuterMem_StrucFunc"/>
</dbReference>
<keyword evidence="1" id="KW-0472">Membrane</keyword>
<comment type="caution">
    <text evidence="6">The sequence shown here is derived from an EMBL/GenBank/DDBJ whole genome shotgun (WGS) entry which is preliminary data.</text>
</comment>
<dbReference type="PANTHER" id="PTHR30329:SF21">
    <property type="entry name" value="LIPOPROTEIN YIAD-RELATED"/>
    <property type="match status" value="1"/>
</dbReference>
<feature type="chain" id="PRO_5042918057" evidence="3">
    <location>
        <begin position="18"/>
        <end position="406"/>
    </location>
</feature>
<dbReference type="GO" id="GO:0016020">
    <property type="term" value="C:membrane"/>
    <property type="evidence" value="ECO:0007669"/>
    <property type="project" value="UniProtKB-UniRule"/>
</dbReference>
<evidence type="ECO:0000259" key="5">
    <source>
        <dbReference type="PROSITE" id="PS51724"/>
    </source>
</evidence>
<dbReference type="PANTHER" id="PTHR30329">
    <property type="entry name" value="STATOR ELEMENT OF FLAGELLAR MOTOR COMPLEX"/>
    <property type="match status" value="1"/>
</dbReference>
<dbReference type="InterPro" id="IPR006665">
    <property type="entry name" value="OmpA-like"/>
</dbReference>
<dbReference type="PROSITE" id="PS51123">
    <property type="entry name" value="OMPA_2"/>
    <property type="match status" value="1"/>
</dbReference>
<evidence type="ECO:0000313" key="6">
    <source>
        <dbReference type="EMBL" id="MBT1709909.1"/>
    </source>
</evidence>
<dbReference type="GO" id="GO:0042834">
    <property type="term" value="F:peptidoglycan binding"/>
    <property type="evidence" value="ECO:0007669"/>
    <property type="project" value="InterPro"/>
</dbReference>
<organism evidence="6 7">
    <name type="scientific">Dawidia cretensis</name>
    <dbReference type="NCBI Taxonomy" id="2782350"/>
    <lineage>
        <taxon>Bacteria</taxon>
        <taxon>Pseudomonadati</taxon>
        <taxon>Bacteroidota</taxon>
        <taxon>Cytophagia</taxon>
        <taxon>Cytophagales</taxon>
        <taxon>Chryseotaleaceae</taxon>
        <taxon>Dawidia</taxon>
    </lineage>
</organism>
<dbReference type="SUPFAM" id="SSF103088">
    <property type="entry name" value="OmpA-like"/>
    <property type="match status" value="1"/>
</dbReference>
<dbReference type="RefSeq" id="WP_254085486.1">
    <property type="nucleotide sequence ID" value="NZ_JAHESE010000017.1"/>
</dbReference>
<dbReference type="Gene3D" id="3.30.1330.60">
    <property type="entry name" value="OmpA-like domain"/>
    <property type="match status" value="1"/>
</dbReference>
<dbReference type="CDD" id="cd07185">
    <property type="entry name" value="OmpA_C-like"/>
    <property type="match status" value="1"/>
</dbReference>
<feature type="region of interest" description="Disordered" evidence="2">
    <location>
        <begin position="141"/>
        <end position="169"/>
    </location>
</feature>
<evidence type="ECO:0000256" key="3">
    <source>
        <dbReference type="SAM" id="SignalP"/>
    </source>
</evidence>
<evidence type="ECO:0000256" key="2">
    <source>
        <dbReference type="SAM" id="MobiDB-lite"/>
    </source>
</evidence>
<feature type="signal peptide" evidence="3">
    <location>
        <begin position="1"/>
        <end position="17"/>
    </location>
</feature>
<dbReference type="InterPro" id="IPR007730">
    <property type="entry name" value="SPOR-like_dom"/>
</dbReference>
<dbReference type="AlphaFoldDB" id="A0AAP2E1R1"/>
<dbReference type="Pfam" id="PF00691">
    <property type="entry name" value="OmpA"/>
    <property type="match status" value="1"/>
</dbReference>
<reference evidence="6 7" key="1">
    <citation type="submission" date="2021-05" db="EMBL/GenBank/DDBJ databases">
        <title>A Polyphasic approach of four new species of the genus Ohtaekwangia: Ohtaekwangia histidinii sp. nov., Ohtaekwangia cretensis sp. nov., Ohtaekwangia indiensis sp. nov., Ohtaekwangia reichenbachii sp. nov. from diverse environment.</title>
        <authorList>
            <person name="Octaviana S."/>
        </authorList>
    </citation>
    <scope>NUCLEOTIDE SEQUENCE [LARGE SCALE GENOMIC DNA]</scope>
    <source>
        <strain evidence="6 7">PWU5</strain>
    </source>
</reference>
<dbReference type="InterPro" id="IPR036737">
    <property type="entry name" value="OmpA-like_sf"/>
</dbReference>
<feature type="domain" description="OmpA-like" evidence="4">
    <location>
        <begin position="268"/>
        <end position="406"/>
    </location>
</feature>
<accession>A0AAP2E1R1</accession>
<gene>
    <name evidence="6" type="ORF">KK062_16810</name>
</gene>
<evidence type="ECO:0000313" key="7">
    <source>
        <dbReference type="Proteomes" id="UP001319080"/>
    </source>
</evidence>
<dbReference type="EMBL" id="JAHESE010000017">
    <property type="protein sequence ID" value="MBT1709909.1"/>
    <property type="molecule type" value="Genomic_DNA"/>
</dbReference>
<proteinExistence type="predicted"/>
<feature type="compositionally biased region" description="Basic and acidic residues" evidence="2">
    <location>
        <begin position="160"/>
        <end position="169"/>
    </location>
</feature>
<dbReference type="PROSITE" id="PS51724">
    <property type="entry name" value="SPOR"/>
    <property type="match status" value="1"/>
</dbReference>
<name>A0AAP2E1R1_9BACT</name>
<keyword evidence="7" id="KW-1185">Reference proteome</keyword>
<dbReference type="Proteomes" id="UP001319080">
    <property type="component" value="Unassembled WGS sequence"/>
</dbReference>
<evidence type="ECO:0000256" key="1">
    <source>
        <dbReference type="PROSITE-ProRule" id="PRU00473"/>
    </source>
</evidence>
<keyword evidence="3" id="KW-0732">Signal</keyword>
<protein>
    <submittedName>
        <fullName evidence="6">OmpA family protein</fullName>
    </submittedName>
</protein>
<evidence type="ECO:0000259" key="4">
    <source>
        <dbReference type="PROSITE" id="PS51123"/>
    </source>
</evidence>
<sequence length="406" mass="45230">MKTLFFSALAGIFSVLAVQPAYSIRREQQPDDAQNYVVIGAFKYQRNAVRFTRHANHDLSLHANIQLNPARQLYYVFVLRTADRAAAISEARRLRARSELADTWVFSGSLELGTTASPPEKTRGVDINPDTQQKMEQVPVEPAPATTEPVVTTVAAPPQPDKKPEVIDDGKPGKPFIFHLYRATDNAKVEGEVKAIDLDRARKIGDYKGNEIVKVGDPASKTDSIGVVAEVFGYRKRQINLYYNKPEGEGIETNAEGAVEIPFGLVRLSKGDIAVMFNVLFYRDAAVMRPESRYEVQSLLDMMKENPKYKIRIHGHTNGNATGKITTLPEGTTEFFSLKDTKDGFGSAKALSEERAIAIKNFLISEGIAPDRMDIKAWGGKRPLYDKMGNRAQENVRVEIEILEDK</sequence>
<feature type="domain" description="SPOR" evidence="5">
    <location>
        <begin position="29"/>
        <end position="107"/>
    </location>
</feature>
<feature type="compositionally biased region" description="Low complexity" evidence="2">
    <location>
        <begin position="141"/>
        <end position="156"/>
    </location>
</feature>